<evidence type="ECO:0000256" key="3">
    <source>
        <dbReference type="ARBA" id="ARBA00022989"/>
    </source>
</evidence>
<organism evidence="7">
    <name type="scientific">Microbotryum lychnidis-dioicae (strain p1A1 Lamole / MvSl-1064)</name>
    <name type="common">Anther smut fungus</name>
    <dbReference type="NCBI Taxonomy" id="683840"/>
    <lineage>
        <taxon>Eukaryota</taxon>
        <taxon>Fungi</taxon>
        <taxon>Dikarya</taxon>
        <taxon>Basidiomycota</taxon>
        <taxon>Pucciniomycotina</taxon>
        <taxon>Microbotryomycetes</taxon>
        <taxon>Microbotryales</taxon>
        <taxon>Microbotryaceae</taxon>
        <taxon>Microbotryum</taxon>
    </lineage>
</organism>
<reference evidence="7 9" key="3">
    <citation type="journal article" date="2015" name="BMC Genomics">
        <title>Sex and parasites: genomic and transcriptomic analysis of Microbotryum lychnidis-dioicae, the biotrophic and plant-castrating anther smut fungus.</title>
        <authorList>
            <person name="Perlin M.H."/>
            <person name="Amselem J."/>
            <person name="Fontanillas E."/>
            <person name="Toh S.S."/>
            <person name="Chen Z."/>
            <person name="Goldberg J."/>
            <person name="Duplessis S."/>
            <person name="Henrissat B."/>
            <person name="Young S."/>
            <person name="Zeng Q."/>
            <person name="Aguileta G."/>
            <person name="Petit E."/>
            <person name="Badouin H."/>
            <person name="Andrews J."/>
            <person name="Razeeq D."/>
            <person name="Gabaldon T."/>
            <person name="Quesneville H."/>
            <person name="Giraud T."/>
            <person name="Hood M.E."/>
            <person name="Schultz D.J."/>
            <person name="Cuomo C.A."/>
        </authorList>
    </citation>
    <scope>NUCLEOTIDE SEQUENCE [LARGE SCALE GENOMIC DNA]</scope>
    <source>
        <strain evidence="7">P1A1 Lamole</strain>
        <strain evidence="9">p1A1 Lamole</strain>
    </source>
</reference>
<protein>
    <submittedName>
        <fullName evidence="7">MFS transporter</fullName>
    </submittedName>
</protein>
<comment type="subcellular location">
    <subcellularLocation>
        <location evidence="1">Membrane</location>
        <topology evidence="1">Multi-pass membrane protein</topology>
    </subcellularLocation>
</comment>
<accession>U5H956</accession>
<dbReference type="AlphaFoldDB" id="U5H956"/>
<dbReference type="PANTHER" id="PTHR10924">
    <property type="entry name" value="MAJOR FACILITATOR SUPERFAMILY PROTEIN-RELATED"/>
    <property type="match status" value="1"/>
</dbReference>
<dbReference type="EnsemblFungi" id="MVLG_03750T0">
    <property type="protein sequence ID" value="MVLG_03750T0"/>
    <property type="gene ID" value="MVLG_03750"/>
</dbReference>
<dbReference type="EMBL" id="AEIJ01000366">
    <property type="status" value="NOT_ANNOTATED_CDS"/>
    <property type="molecule type" value="Genomic_DNA"/>
</dbReference>
<dbReference type="HOGENOM" id="CLU_023132_2_0_1"/>
<dbReference type="Pfam" id="PF07690">
    <property type="entry name" value="MFS_1"/>
    <property type="match status" value="1"/>
</dbReference>
<feature type="transmembrane region" description="Helical" evidence="6">
    <location>
        <begin position="425"/>
        <end position="444"/>
    </location>
</feature>
<feature type="compositionally biased region" description="Low complexity" evidence="5">
    <location>
        <begin position="44"/>
        <end position="63"/>
    </location>
</feature>
<feature type="transmembrane region" description="Helical" evidence="6">
    <location>
        <begin position="233"/>
        <end position="257"/>
    </location>
</feature>
<dbReference type="InterPro" id="IPR011701">
    <property type="entry name" value="MFS"/>
</dbReference>
<dbReference type="EMBL" id="GL541679">
    <property type="protein sequence ID" value="KDE05938.1"/>
    <property type="molecule type" value="Genomic_DNA"/>
</dbReference>
<feature type="transmembrane region" description="Helical" evidence="6">
    <location>
        <begin position="167"/>
        <end position="184"/>
    </location>
</feature>
<dbReference type="InParanoid" id="U5H956"/>
<reference evidence="9" key="1">
    <citation type="submission" date="2010-11" db="EMBL/GenBank/DDBJ databases">
        <title>The genome sequence of Microbotryum violaceum strain p1A1 Lamole.</title>
        <authorList>
            <person name="Cuomo C."/>
            <person name="Perlin M."/>
            <person name="Young S.K."/>
            <person name="Zeng Q."/>
            <person name="Gargeya S."/>
            <person name="Alvarado L."/>
            <person name="Berlin A."/>
            <person name="Chapman S.B."/>
            <person name="Chen Z."/>
            <person name="Freedman E."/>
            <person name="Gellesch M."/>
            <person name="Goldberg J."/>
            <person name="Griggs A."/>
            <person name="Gujja S."/>
            <person name="Heilman E."/>
            <person name="Heiman D."/>
            <person name="Howarth C."/>
            <person name="Mehta T."/>
            <person name="Neiman D."/>
            <person name="Pearson M."/>
            <person name="Roberts A."/>
            <person name="Saif S."/>
            <person name="Shea T."/>
            <person name="Shenoy N."/>
            <person name="Sisk P."/>
            <person name="Stolte C."/>
            <person name="Sykes S."/>
            <person name="White J."/>
            <person name="Yandava C."/>
            <person name="Haas B."/>
            <person name="Nusbaum C."/>
            <person name="Birren B."/>
        </authorList>
    </citation>
    <scope>NUCLEOTIDE SEQUENCE [LARGE SCALE GENOMIC DNA]</scope>
    <source>
        <strain evidence="9">p1A1 Lamole</strain>
    </source>
</reference>
<sequence length="554" mass="59795">MSSTAPGLAGTIAANSTTTSTREAPAHGAPPTALPLERAVNPRSPTEPTASPSSATGTPPSLISPVSIPIDNLTEDETKAEVQVFSALSSVGYRVYRQRWYGLVALTLINIVCAINWTLFTSISIDTAAHFDVSTTRVNWLSNIVCGAYVFAAPCVPWLTMRYSIRGVTLIAAALMLIGGWLRYAATASTLSPDGAYTLLFIGSFLIGVAQCFVQVIPPAFSETWFGLNARTTVTMILAVSSPFGGAIASLLGPSVVTNPSHLPLLCLIVAIIVTVCAPLAFLVQARPPTPPTKSAEGRLMSTAEVWRGFRALFGKGDQEGRCMTRRERCDFAIISVIFTVVLAFFDAFLILINQIFEPYGYSSDQAGFIGAAVIFSGILAAGVSAPLLDRYFPFRLALTAKFLVPIIGLSFLLLIWIIKPSNLASIFVITILMGCSSFMMLPIGLEMAAEIGYPNMGIEITSAVLYWLGNGASVVASVAMNALTSGPNANPPNNMRRVRPKHTTQCDPYEVRANTPPLPLRPKGHRLRRHHRLLHLFPHFVHQGGTKREDWRM</sequence>
<feature type="region of interest" description="Disordered" evidence="5">
    <location>
        <begin position="1"/>
        <end position="63"/>
    </location>
</feature>
<proteinExistence type="predicted"/>
<name>U5H956_USTV1</name>
<evidence type="ECO:0000256" key="1">
    <source>
        <dbReference type="ARBA" id="ARBA00004141"/>
    </source>
</evidence>
<evidence type="ECO:0000313" key="7">
    <source>
        <dbReference type="EMBL" id="KDE05938.1"/>
    </source>
</evidence>
<evidence type="ECO:0000313" key="9">
    <source>
        <dbReference type="Proteomes" id="UP000017200"/>
    </source>
</evidence>
<evidence type="ECO:0000256" key="5">
    <source>
        <dbReference type="SAM" id="MobiDB-lite"/>
    </source>
</evidence>
<dbReference type="GO" id="GO:0022857">
    <property type="term" value="F:transmembrane transporter activity"/>
    <property type="evidence" value="ECO:0007669"/>
    <property type="project" value="InterPro"/>
</dbReference>
<feature type="transmembrane region" description="Helical" evidence="6">
    <location>
        <begin position="332"/>
        <end position="357"/>
    </location>
</feature>
<dbReference type="PANTHER" id="PTHR10924:SF6">
    <property type="entry name" value="SOLUTE CARRIER FAMILY 49 MEMBER A3"/>
    <property type="match status" value="1"/>
</dbReference>
<dbReference type="InterPro" id="IPR049680">
    <property type="entry name" value="FLVCR1-2_SLC49-like"/>
</dbReference>
<dbReference type="GO" id="GO:0016020">
    <property type="term" value="C:membrane"/>
    <property type="evidence" value="ECO:0007669"/>
    <property type="project" value="UniProtKB-SubCell"/>
</dbReference>
<dbReference type="SUPFAM" id="SSF103473">
    <property type="entry name" value="MFS general substrate transporter"/>
    <property type="match status" value="1"/>
</dbReference>
<feature type="transmembrane region" description="Helical" evidence="6">
    <location>
        <begin position="140"/>
        <end position="160"/>
    </location>
</feature>
<evidence type="ECO:0000256" key="2">
    <source>
        <dbReference type="ARBA" id="ARBA00022692"/>
    </source>
</evidence>
<dbReference type="OMA" id="TRPGNIF"/>
<feature type="transmembrane region" description="Helical" evidence="6">
    <location>
        <begin position="369"/>
        <end position="389"/>
    </location>
</feature>
<feature type="transmembrane region" description="Helical" evidence="6">
    <location>
        <begin position="401"/>
        <end position="419"/>
    </location>
</feature>
<feature type="transmembrane region" description="Helical" evidence="6">
    <location>
        <begin position="196"/>
        <end position="221"/>
    </location>
</feature>
<keyword evidence="3 6" id="KW-1133">Transmembrane helix</keyword>
<keyword evidence="4 6" id="KW-0472">Membrane</keyword>
<dbReference type="InterPro" id="IPR036259">
    <property type="entry name" value="MFS_trans_sf"/>
</dbReference>
<dbReference type="Proteomes" id="UP000017200">
    <property type="component" value="Unassembled WGS sequence"/>
</dbReference>
<feature type="transmembrane region" description="Helical" evidence="6">
    <location>
        <begin position="100"/>
        <end position="120"/>
    </location>
</feature>
<feature type="compositionally biased region" description="Polar residues" evidence="5">
    <location>
        <begin position="13"/>
        <end position="22"/>
    </location>
</feature>
<reference evidence="7" key="2">
    <citation type="submission" date="2010-11" db="EMBL/GenBank/DDBJ databases">
        <authorList>
            <consortium name="The Broad Institute Genome Sequencing Platform"/>
            <person name="Earl A."/>
            <person name="Ward D."/>
            <person name="Feldgarden M."/>
            <person name="Gevers D."/>
            <person name="Butler R."/>
            <person name="Young S.K."/>
            <person name="Zeng Q."/>
            <person name="Gargeya S."/>
            <person name="Fitzgerald M."/>
            <person name="Haas B."/>
            <person name="Abouelleil A."/>
            <person name="Alvarado L."/>
            <person name="Arachchi H.M."/>
            <person name="Berlin A."/>
            <person name="Brown A."/>
            <person name="Chapman S.B."/>
            <person name="Chen Z."/>
            <person name="Dunbar C."/>
            <person name="Freedman E."/>
            <person name="Gearin G."/>
            <person name="Gellesch M."/>
            <person name="Goldberg J."/>
            <person name="Griggs A."/>
            <person name="Gujja S."/>
            <person name="Heilman E."/>
            <person name="Heiman D."/>
            <person name="Howarth C."/>
            <person name="Larson L."/>
            <person name="Lui A."/>
            <person name="MacDonald P.J.P."/>
            <person name="Mehta T."/>
            <person name="Montmayeur A."/>
            <person name="Murphy C."/>
            <person name="Neiman D."/>
            <person name="Pearson M."/>
            <person name="Priest M."/>
            <person name="Roberts A."/>
            <person name="Saif S."/>
            <person name="Shea T."/>
            <person name="Shenoy N."/>
            <person name="Sisk P."/>
            <person name="Stolte C."/>
            <person name="Sykes S."/>
            <person name="White J."/>
            <person name="Yandava C."/>
            <person name="Wortman J."/>
            <person name="Nusbaum C."/>
            <person name="Birren B."/>
        </authorList>
    </citation>
    <scope>NUCLEOTIDE SEQUENCE</scope>
    <source>
        <strain evidence="7">P1A1 Lamole</strain>
    </source>
</reference>
<keyword evidence="9" id="KW-1185">Reference proteome</keyword>
<dbReference type="Gene3D" id="1.20.1250.20">
    <property type="entry name" value="MFS general substrate transporter like domains"/>
    <property type="match status" value="1"/>
</dbReference>
<evidence type="ECO:0000256" key="4">
    <source>
        <dbReference type="ARBA" id="ARBA00023136"/>
    </source>
</evidence>
<dbReference type="OrthoDB" id="422206at2759"/>
<keyword evidence="2 6" id="KW-0812">Transmembrane</keyword>
<feature type="transmembrane region" description="Helical" evidence="6">
    <location>
        <begin position="263"/>
        <end position="284"/>
    </location>
</feature>
<gene>
    <name evidence="7" type="ORF">MVLG_03750</name>
</gene>
<evidence type="ECO:0000313" key="8">
    <source>
        <dbReference type="EnsemblFungi" id="MVLG_03750T0"/>
    </source>
</evidence>
<evidence type="ECO:0000256" key="6">
    <source>
        <dbReference type="SAM" id="Phobius"/>
    </source>
</evidence>
<reference evidence="8" key="4">
    <citation type="submission" date="2015-06" db="UniProtKB">
        <authorList>
            <consortium name="EnsemblFungi"/>
        </authorList>
    </citation>
    <scope>IDENTIFICATION</scope>
</reference>